<dbReference type="Pfam" id="PF00563">
    <property type="entry name" value="EAL"/>
    <property type="match status" value="1"/>
</dbReference>
<dbReference type="PROSITE" id="PS50883">
    <property type="entry name" value="EAL"/>
    <property type="match status" value="1"/>
</dbReference>
<accession>A0A6J6C1W7</accession>
<dbReference type="PANTHER" id="PTHR33121:SF70">
    <property type="entry name" value="SIGNALING PROTEIN YKOW"/>
    <property type="match status" value="1"/>
</dbReference>
<evidence type="ECO:0000313" key="2">
    <source>
        <dbReference type="EMBL" id="CAB4545372.1"/>
    </source>
</evidence>
<sequence>MVGSPSLDAALSRIGLHLLQYLHQETDAIWTISATPIGTAFGVPGQDGTALAFLCLHDDVDPSRFQRLGESVAAALGSIAEAETKSVVVLQTPADLSPDPWGEVDGRMVAYFQPIVELSTGEVVAIEALARMQTADGVLGPDSFLDAYSTGPSMLGLFDRMLRSSLQFLSDFTHSIPDLSAALNLEFAGVPDHGLAELVERRLGEYGIESDAITIELNERIAYELTPGALRQLRTLADLGVKLLLDDVPHSFDALTLLDGVPISGAKLDRRHVQQLTAGDRECAEVAHILTRAAEHEIEVIAEGVETQAQCDRLVQLGCRFGQGYLFAVPQPASSLTAVLGAPLTSTW</sequence>
<dbReference type="InterPro" id="IPR001633">
    <property type="entry name" value="EAL_dom"/>
</dbReference>
<dbReference type="CDD" id="cd01948">
    <property type="entry name" value="EAL"/>
    <property type="match status" value="1"/>
</dbReference>
<gene>
    <name evidence="2" type="ORF">UFOPK1493_00619</name>
</gene>
<organism evidence="2">
    <name type="scientific">freshwater metagenome</name>
    <dbReference type="NCBI Taxonomy" id="449393"/>
    <lineage>
        <taxon>unclassified sequences</taxon>
        <taxon>metagenomes</taxon>
        <taxon>ecological metagenomes</taxon>
    </lineage>
</organism>
<evidence type="ECO:0000259" key="1">
    <source>
        <dbReference type="PROSITE" id="PS50883"/>
    </source>
</evidence>
<dbReference type="PANTHER" id="PTHR33121">
    <property type="entry name" value="CYCLIC DI-GMP PHOSPHODIESTERASE PDEF"/>
    <property type="match status" value="1"/>
</dbReference>
<dbReference type="EMBL" id="CAEZSR010000013">
    <property type="protein sequence ID" value="CAB4545372.1"/>
    <property type="molecule type" value="Genomic_DNA"/>
</dbReference>
<dbReference type="SMART" id="SM00052">
    <property type="entry name" value="EAL"/>
    <property type="match status" value="1"/>
</dbReference>
<name>A0A6J6C1W7_9ZZZZ</name>
<dbReference type="InterPro" id="IPR035919">
    <property type="entry name" value="EAL_sf"/>
</dbReference>
<feature type="domain" description="EAL" evidence="1">
    <location>
        <begin position="89"/>
        <end position="344"/>
    </location>
</feature>
<reference evidence="2" key="1">
    <citation type="submission" date="2020-05" db="EMBL/GenBank/DDBJ databases">
        <authorList>
            <person name="Chiriac C."/>
            <person name="Salcher M."/>
            <person name="Ghai R."/>
            <person name="Kavagutti S V."/>
        </authorList>
    </citation>
    <scope>NUCLEOTIDE SEQUENCE</scope>
</reference>
<dbReference type="SUPFAM" id="SSF141868">
    <property type="entry name" value="EAL domain-like"/>
    <property type="match status" value="1"/>
</dbReference>
<dbReference type="AlphaFoldDB" id="A0A6J6C1W7"/>
<protein>
    <submittedName>
        <fullName evidence="2">Unannotated protein</fullName>
    </submittedName>
</protein>
<dbReference type="InterPro" id="IPR050706">
    <property type="entry name" value="Cyclic-di-GMP_PDE-like"/>
</dbReference>
<dbReference type="Gene3D" id="3.20.20.450">
    <property type="entry name" value="EAL domain"/>
    <property type="match status" value="1"/>
</dbReference>
<proteinExistence type="predicted"/>
<dbReference type="GO" id="GO:0071111">
    <property type="term" value="F:cyclic-guanylate-specific phosphodiesterase activity"/>
    <property type="evidence" value="ECO:0007669"/>
    <property type="project" value="InterPro"/>
</dbReference>